<dbReference type="SMART" id="SM00320">
    <property type="entry name" value="WD40"/>
    <property type="match status" value="12"/>
</dbReference>
<feature type="repeat" description="WD" evidence="3">
    <location>
        <begin position="918"/>
        <end position="959"/>
    </location>
</feature>
<name>A0A167QFW6_PENCH</name>
<gene>
    <name evidence="5" type="ORF">EN45_088540</name>
</gene>
<dbReference type="PRINTS" id="PR00320">
    <property type="entry name" value="GPROTEINBRPT"/>
</dbReference>
<evidence type="ECO:0000313" key="5">
    <source>
        <dbReference type="EMBL" id="KZN84712.1"/>
    </source>
</evidence>
<feature type="repeat" description="WD" evidence="3">
    <location>
        <begin position="1212"/>
        <end position="1253"/>
    </location>
</feature>
<dbReference type="InterPro" id="IPR020472">
    <property type="entry name" value="WD40_PAC1"/>
</dbReference>
<sequence>MEMLGSAASVIAVIQLTGSVVRVCGGYIQKVKHARADIITLRQAAEGLQPILQDLHKLLHNSSEKRLPTSTRLVSDITRCISDLQAFLQGLNQKLESGVGKTSMKKFGLRAWKWPLDRAEVDEEVQKLKRYQDLIFSALAVDRTSLMVGTAQKSDRIDQNIEFRRLESAAGASFDSFSNRDEIQCLPGTRVEILRQIMDWALSPGQKNIFWLNGMAGTGKSTISRTVAVSLKETNHLGASFFFKRGEEDRGNAKKFFPTLINQLIHRLPGLRSCVQKTLREYPEITSKSLVEQFDKLILQPLHDLNHLGSQHQTAVIVIVIDALDECDHDNDLRVIIRLLSRLKEAEAVFLRIFLTSRPELPIRLGFSEIANHDLQDLVLHEIPEEVTQGDIVLFLKDRFATIRHNRKISEGWPADNVIQELTAMSVPLFISAATICRYIEHSKWEPTRRLVELLQDQARYTDKMDKTYLPILERHLDDQDSDMLEQQQLLQEFQDIVGIIILLAVPLSVGTLSQFLGIEIDRISNRLDSFQSVLSVPTNRDLPVRTLHLSFRDFLVRSKGRFGVNESYKHGDIALHCLRTMRRHLQRNICKLVSPSTYRADIDAQSLRRCLPQELEYSCRYWIYHLEHSNMSHSWTENVFLFLKEHFLHWVEAMSLLGLVSEVVGMIILLQKVTTEHHTEMFDFLQDARHYILKNRQIADVAPLQLYYSGLIFAPRTTMIQQVFKTELPSWLRQLPSVDEIWSAGLQALEGHLDWVQSVAISPDGRLLASGSGDKTVRLWGTTTGALQQTLEGHLGSVHAVAFSPNSQLLAFGLDDNTVRLWDLATGVLKRTLEGHSRWVRSVAFSPDGRLLASSSDDHTVRLWDPATGALQKIIDGHLDRVWSVTFSPDSQLLASGSDDYIIRLWNSTTGAIHQTLEGHSGQVQSVAFTPNGELLASGSADKTICLWNLTTGTLQQVLEGHTHWVRSVAFSSDGKLLASGSHDRTVRLWNTMTGALQQTLEGHMQPVSSVAFSTDSRLLISGSCDQTVRLWDVMIGAVQQIPDSHLGDVTSMAFSPDGQLLASGSTDKSVRVWDTTTGRLQQTLKGHIAEVQSVAFSPDGRLVASGSRDTIVCLWDLTTGALQHTLEGHSESIFSVAFSPDGQLLASGSADKSVRLWDMKTGMLQQALKAHSKYVYSVAFSPDGRLLASSSADGIWHLLDTTVRAREQTLEGLSGWVQSVAFPPNGRLEPRPSDDSNVRLWDTMTGELQRAFNVKRATTDLEISQNESYLRTDLGSFDVQFGRGNYAAYTNNVNIEFIERSRWIKLNDEKVLWLPPECRPRCSAMHGSLLALSHSSGRVYFIGFRV</sequence>
<dbReference type="EMBL" id="CM002800">
    <property type="protein sequence ID" value="KZN84712.1"/>
    <property type="molecule type" value="Genomic_DNA"/>
</dbReference>
<feature type="repeat" description="WD" evidence="3">
    <location>
        <begin position="1170"/>
        <end position="1211"/>
    </location>
</feature>
<keyword evidence="2" id="KW-0677">Repeat</keyword>
<accession>A0A167QFW6</accession>
<dbReference type="Gene3D" id="2.130.10.10">
    <property type="entry name" value="YVTN repeat-like/Quinoprotein amine dehydrogenase"/>
    <property type="match status" value="5"/>
</dbReference>
<evidence type="ECO:0000259" key="4">
    <source>
        <dbReference type="Pfam" id="PF24883"/>
    </source>
</evidence>
<feature type="domain" description="Nephrocystin 3-like N-terminal" evidence="4">
    <location>
        <begin position="196"/>
        <end position="358"/>
    </location>
</feature>
<dbReference type="SUPFAM" id="SSF52540">
    <property type="entry name" value="P-loop containing nucleoside triphosphate hydrolases"/>
    <property type="match status" value="1"/>
</dbReference>
<dbReference type="Pfam" id="PF00400">
    <property type="entry name" value="WD40"/>
    <property type="match status" value="11"/>
</dbReference>
<dbReference type="PANTHER" id="PTHR19848:SF8">
    <property type="entry name" value="F-BOX AND WD REPEAT DOMAIN CONTAINING 7"/>
    <property type="match status" value="1"/>
</dbReference>
<proteinExistence type="predicted"/>
<dbReference type="PhylomeDB" id="A0A167QFW6"/>
<reference evidence="5" key="1">
    <citation type="journal article" date="2014" name="Genome Announc.">
        <title>Complete sequencing and chromosome-scale genome assembly of the industrial progenitor strain P2niaD18 from the penicillin producer Penicillium chrysogenum.</title>
        <authorList>
            <person name="Specht T."/>
            <person name="Dahlmann T.A."/>
            <person name="Zadra I."/>
            <person name="Kurnsteiner H."/>
            <person name="Kuck U."/>
        </authorList>
    </citation>
    <scope>NUCLEOTIDE SEQUENCE [LARGE SCALE GENOMIC DNA]</scope>
    <source>
        <strain evidence="5">P2niaD18</strain>
    </source>
</reference>
<protein>
    <submittedName>
        <fullName evidence="5">Vegetative incompatibility protein HET-E-1</fullName>
    </submittedName>
</protein>
<dbReference type="Proteomes" id="UP000076449">
    <property type="component" value="Chromosome III"/>
</dbReference>
<dbReference type="InterPro" id="IPR056884">
    <property type="entry name" value="NPHP3-like_N"/>
</dbReference>
<dbReference type="InterPro" id="IPR001680">
    <property type="entry name" value="WD40_rpt"/>
</dbReference>
<feature type="repeat" description="WD" evidence="3">
    <location>
        <begin position="834"/>
        <end position="875"/>
    </location>
</feature>
<feature type="repeat" description="WD" evidence="3">
    <location>
        <begin position="1044"/>
        <end position="1085"/>
    </location>
</feature>
<dbReference type="SUPFAM" id="SSF50978">
    <property type="entry name" value="WD40 repeat-like"/>
    <property type="match status" value="2"/>
</dbReference>
<dbReference type="Pfam" id="PF24883">
    <property type="entry name" value="NPHP3_N"/>
    <property type="match status" value="1"/>
</dbReference>
<keyword evidence="1 3" id="KW-0853">WD repeat</keyword>
<dbReference type="PROSITE" id="PS50082">
    <property type="entry name" value="WD_REPEATS_2"/>
    <property type="match status" value="12"/>
</dbReference>
<organism evidence="5">
    <name type="scientific">Penicillium chrysogenum</name>
    <name type="common">Penicillium notatum</name>
    <dbReference type="NCBI Taxonomy" id="5076"/>
    <lineage>
        <taxon>Eukaryota</taxon>
        <taxon>Fungi</taxon>
        <taxon>Dikarya</taxon>
        <taxon>Ascomycota</taxon>
        <taxon>Pezizomycotina</taxon>
        <taxon>Eurotiomycetes</taxon>
        <taxon>Eurotiomycetidae</taxon>
        <taxon>Eurotiales</taxon>
        <taxon>Aspergillaceae</taxon>
        <taxon>Penicillium</taxon>
        <taxon>Penicillium chrysogenum species complex</taxon>
    </lineage>
</organism>
<evidence type="ECO:0000256" key="1">
    <source>
        <dbReference type="ARBA" id="ARBA00022574"/>
    </source>
</evidence>
<dbReference type="PANTHER" id="PTHR19848">
    <property type="entry name" value="WD40 REPEAT PROTEIN"/>
    <property type="match status" value="1"/>
</dbReference>
<dbReference type="InterPro" id="IPR015943">
    <property type="entry name" value="WD40/YVTN_repeat-like_dom_sf"/>
</dbReference>
<feature type="repeat" description="WD" evidence="3">
    <location>
        <begin position="1002"/>
        <end position="1035"/>
    </location>
</feature>
<evidence type="ECO:0000256" key="2">
    <source>
        <dbReference type="ARBA" id="ARBA00022737"/>
    </source>
</evidence>
<feature type="repeat" description="WD" evidence="3">
    <location>
        <begin position="750"/>
        <end position="791"/>
    </location>
</feature>
<dbReference type="InterPro" id="IPR027417">
    <property type="entry name" value="P-loop_NTPase"/>
</dbReference>
<feature type="repeat" description="WD" evidence="3">
    <location>
        <begin position="960"/>
        <end position="1001"/>
    </location>
</feature>
<feature type="repeat" description="WD" evidence="3">
    <location>
        <begin position="876"/>
        <end position="917"/>
    </location>
</feature>
<dbReference type="PROSITE" id="PS00678">
    <property type="entry name" value="WD_REPEATS_1"/>
    <property type="match status" value="5"/>
</dbReference>
<feature type="repeat" description="WD" evidence="3">
    <location>
        <begin position="792"/>
        <end position="833"/>
    </location>
</feature>
<feature type="repeat" description="WD" evidence="3">
    <location>
        <begin position="1128"/>
        <end position="1169"/>
    </location>
</feature>
<evidence type="ECO:0000256" key="3">
    <source>
        <dbReference type="PROSITE-ProRule" id="PRU00221"/>
    </source>
</evidence>
<dbReference type="InterPro" id="IPR036322">
    <property type="entry name" value="WD40_repeat_dom_sf"/>
</dbReference>
<dbReference type="InterPro" id="IPR019775">
    <property type="entry name" value="WD40_repeat_CS"/>
</dbReference>
<dbReference type="PROSITE" id="PS50294">
    <property type="entry name" value="WD_REPEATS_REGION"/>
    <property type="match status" value="11"/>
</dbReference>
<dbReference type="CDD" id="cd00200">
    <property type="entry name" value="WD40"/>
    <property type="match status" value="2"/>
</dbReference>
<dbReference type="Gene3D" id="3.40.50.300">
    <property type="entry name" value="P-loop containing nucleotide triphosphate hydrolases"/>
    <property type="match status" value="1"/>
</dbReference>
<feature type="repeat" description="WD" evidence="3">
    <location>
        <begin position="1086"/>
        <end position="1127"/>
    </location>
</feature>